<feature type="transmembrane region" description="Helical" evidence="7">
    <location>
        <begin position="14"/>
        <end position="35"/>
    </location>
</feature>
<feature type="transmembrane region" description="Helical" evidence="7">
    <location>
        <begin position="318"/>
        <end position="336"/>
    </location>
</feature>
<evidence type="ECO:0000256" key="7">
    <source>
        <dbReference type="SAM" id="Phobius"/>
    </source>
</evidence>
<keyword evidence="4 7" id="KW-0812">Transmembrane</keyword>
<feature type="transmembrane region" description="Helical" evidence="7">
    <location>
        <begin position="288"/>
        <end position="306"/>
    </location>
</feature>
<evidence type="ECO:0000256" key="4">
    <source>
        <dbReference type="ARBA" id="ARBA00022692"/>
    </source>
</evidence>
<dbReference type="Proteomes" id="UP000316801">
    <property type="component" value="Unassembled WGS sequence"/>
</dbReference>
<dbReference type="Pfam" id="PF03601">
    <property type="entry name" value="Cons_hypoth698"/>
    <property type="match status" value="1"/>
</dbReference>
<dbReference type="InterPro" id="IPR018383">
    <property type="entry name" value="UPF0324_pro"/>
</dbReference>
<accession>A0A549T258</accession>
<evidence type="ECO:0000313" key="9">
    <source>
        <dbReference type="Proteomes" id="UP000316801"/>
    </source>
</evidence>
<dbReference type="PANTHER" id="PTHR30106:SF2">
    <property type="entry name" value="UPF0324 INNER MEMBRANE PROTEIN YEIH"/>
    <property type="match status" value="1"/>
</dbReference>
<comment type="subcellular location">
    <subcellularLocation>
        <location evidence="1">Cell membrane</location>
        <topology evidence="1">Multi-pass membrane protein</topology>
    </subcellularLocation>
</comment>
<evidence type="ECO:0000256" key="6">
    <source>
        <dbReference type="ARBA" id="ARBA00023136"/>
    </source>
</evidence>
<feature type="transmembrane region" description="Helical" evidence="7">
    <location>
        <begin position="78"/>
        <end position="96"/>
    </location>
</feature>
<keyword evidence="3" id="KW-1003">Cell membrane</keyword>
<evidence type="ECO:0000256" key="5">
    <source>
        <dbReference type="ARBA" id="ARBA00022989"/>
    </source>
</evidence>
<keyword evidence="9" id="KW-1185">Reference proteome</keyword>
<feature type="transmembrane region" description="Helical" evidence="7">
    <location>
        <begin position="257"/>
        <end position="276"/>
    </location>
</feature>
<evidence type="ECO:0000256" key="2">
    <source>
        <dbReference type="ARBA" id="ARBA00007977"/>
    </source>
</evidence>
<feature type="transmembrane region" description="Helical" evidence="7">
    <location>
        <begin position="226"/>
        <end position="245"/>
    </location>
</feature>
<feature type="transmembrane region" description="Helical" evidence="7">
    <location>
        <begin position="102"/>
        <end position="121"/>
    </location>
</feature>
<protein>
    <submittedName>
        <fullName evidence="8">YeiH family putative sulfate export transporter</fullName>
    </submittedName>
</protein>
<feature type="transmembrane region" description="Helical" evidence="7">
    <location>
        <begin position="41"/>
        <end position="58"/>
    </location>
</feature>
<gene>
    <name evidence="8" type="ORF">FNA46_19050</name>
</gene>
<reference evidence="8 9" key="1">
    <citation type="submission" date="2019-07" db="EMBL/GenBank/DDBJ databases">
        <title>Ln-dependent methylotrophs.</title>
        <authorList>
            <person name="Tani A."/>
        </authorList>
    </citation>
    <scope>NUCLEOTIDE SEQUENCE [LARGE SCALE GENOMIC DNA]</scope>
    <source>
        <strain evidence="8 9">SM12</strain>
    </source>
</reference>
<name>A0A549T258_9HYPH</name>
<keyword evidence="5 7" id="KW-1133">Transmembrane helix</keyword>
<organism evidence="8 9">
    <name type="scientific">Rhizobium straminoryzae</name>
    <dbReference type="NCBI Taxonomy" id="1387186"/>
    <lineage>
        <taxon>Bacteria</taxon>
        <taxon>Pseudomonadati</taxon>
        <taxon>Pseudomonadota</taxon>
        <taxon>Alphaproteobacteria</taxon>
        <taxon>Hyphomicrobiales</taxon>
        <taxon>Rhizobiaceae</taxon>
        <taxon>Rhizobium/Agrobacterium group</taxon>
        <taxon>Rhizobium</taxon>
    </lineage>
</organism>
<evidence type="ECO:0000256" key="1">
    <source>
        <dbReference type="ARBA" id="ARBA00004651"/>
    </source>
</evidence>
<dbReference type="GO" id="GO:0005886">
    <property type="term" value="C:plasma membrane"/>
    <property type="evidence" value="ECO:0007669"/>
    <property type="project" value="UniProtKB-SubCell"/>
</dbReference>
<dbReference type="RefSeq" id="WP_143126794.1">
    <property type="nucleotide sequence ID" value="NZ_VJMG01000059.1"/>
</dbReference>
<keyword evidence="6 7" id="KW-0472">Membrane</keyword>
<dbReference type="EMBL" id="VJMG01000059">
    <property type="protein sequence ID" value="TRL35958.1"/>
    <property type="molecule type" value="Genomic_DNA"/>
</dbReference>
<proteinExistence type="inferred from homology"/>
<comment type="similarity">
    <text evidence="2">Belongs to the UPF0324 family.</text>
</comment>
<feature type="transmembrane region" description="Helical" evidence="7">
    <location>
        <begin position="160"/>
        <end position="181"/>
    </location>
</feature>
<feature type="transmembrane region" description="Helical" evidence="7">
    <location>
        <begin position="133"/>
        <end position="154"/>
    </location>
</feature>
<evidence type="ECO:0000313" key="8">
    <source>
        <dbReference type="EMBL" id="TRL35958.1"/>
    </source>
</evidence>
<sequence length="341" mass="35765">MVSRAEYVDHRRPAAFPAFAGLLLTGGIAATAMLFREATGIQTLSPLILSIVMGMVIGNIRRPSVQFHSGITFSLKRLLRIGIVLLGLQITLPQLLSLGLPGLLTVTVTLAASFIAVTLMGRALGVDRHLTGLIAAGTSVCGASAVIAANAAIRGREEDVAYAVACVTIFGTLSMLAYPLLMLPLHLSPMAYGVWSGATIHEVAQVVAATFQSGEIAGQFGTIAKLARIVLLAPLVMTLAATLFRSPKSGAQNQESTPFPLFVLGFLAVVALNSAVHIPQAVVQHGNLLATFLLSCGLAAMGLQTHMKQLAAQGLRPLLLGAFGWLFISGFGYLMVRLAPF</sequence>
<dbReference type="PANTHER" id="PTHR30106">
    <property type="entry name" value="INNER MEMBRANE PROTEIN YEIH-RELATED"/>
    <property type="match status" value="1"/>
</dbReference>
<dbReference type="AlphaFoldDB" id="A0A549T258"/>
<evidence type="ECO:0000256" key="3">
    <source>
        <dbReference type="ARBA" id="ARBA00022475"/>
    </source>
</evidence>
<comment type="caution">
    <text evidence="8">The sequence shown here is derived from an EMBL/GenBank/DDBJ whole genome shotgun (WGS) entry which is preliminary data.</text>
</comment>